<feature type="transmembrane region" description="Helical" evidence="2">
    <location>
        <begin position="138"/>
        <end position="158"/>
    </location>
</feature>
<accession>A0ABS0H8C7</accession>
<feature type="region of interest" description="Disordered" evidence="1">
    <location>
        <begin position="392"/>
        <end position="425"/>
    </location>
</feature>
<evidence type="ECO:0000256" key="2">
    <source>
        <dbReference type="SAM" id="Phobius"/>
    </source>
</evidence>
<feature type="transmembrane region" description="Helical" evidence="2">
    <location>
        <begin position="231"/>
        <end position="253"/>
    </location>
</feature>
<evidence type="ECO:0000313" key="3">
    <source>
        <dbReference type="EMBL" id="MBF9134438.1"/>
    </source>
</evidence>
<feature type="transmembrane region" description="Helical" evidence="2">
    <location>
        <begin position="21"/>
        <end position="42"/>
    </location>
</feature>
<feature type="transmembrane region" description="Helical" evidence="2">
    <location>
        <begin position="305"/>
        <end position="322"/>
    </location>
</feature>
<feature type="transmembrane region" description="Helical" evidence="2">
    <location>
        <begin position="206"/>
        <end position="225"/>
    </location>
</feature>
<dbReference type="PANTHER" id="PTHR36840:SF1">
    <property type="entry name" value="BLL5714 PROTEIN"/>
    <property type="match status" value="1"/>
</dbReference>
<feature type="transmembrane region" description="Helical" evidence="2">
    <location>
        <begin position="83"/>
        <end position="102"/>
    </location>
</feature>
<keyword evidence="4" id="KW-1185">Reference proteome</keyword>
<organism evidence="3 4">
    <name type="scientific">Plantactinospora alkalitolerans</name>
    <dbReference type="NCBI Taxonomy" id="2789879"/>
    <lineage>
        <taxon>Bacteria</taxon>
        <taxon>Bacillati</taxon>
        <taxon>Actinomycetota</taxon>
        <taxon>Actinomycetes</taxon>
        <taxon>Micromonosporales</taxon>
        <taxon>Micromonosporaceae</taxon>
        <taxon>Plantactinospora</taxon>
    </lineage>
</organism>
<dbReference type="InterPro" id="IPR010640">
    <property type="entry name" value="Low_temperature_requirement_A"/>
</dbReference>
<feature type="transmembrane region" description="Helical" evidence="2">
    <location>
        <begin position="334"/>
        <end position="353"/>
    </location>
</feature>
<feature type="transmembrane region" description="Helical" evidence="2">
    <location>
        <begin position="274"/>
        <end position="293"/>
    </location>
</feature>
<evidence type="ECO:0000313" key="4">
    <source>
        <dbReference type="Proteomes" id="UP000638560"/>
    </source>
</evidence>
<keyword evidence="2" id="KW-1133">Transmembrane helix</keyword>
<keyword evidence="2" id="KW-0812">Transmembrane</keyword>
<reference evidence="3 4" key="1">
    <citation type="submission" date="2020-11" db="EMBL/GenBank/DDBJ databases">
        <title>A novel isolate from a Black sea contaminated sediment with potential to produce alkanes: Plantactinospora alkalitolerans sp. nov.</title>
        <authorList>
            <person name="Carro L."/>
            <person name="Veyisoglu A."/>
            <person name="Guven K."/>
            <person name="Schumann P."/>
            <person name="Klenk H.-P."/>
            <person name="Sahin N."/>
        </authorList>
    </citation>
    <scope>NUCLEOTIDE SEQUENCE [LARGE SCALE GENOMIC DNA]</scope>
    <source>
        <strain evidence="3 4">S1510</strain>
    </source>
</reference>
<dbReference type="Proteomes" id="UP000638560">
    <property type="component" value="Unassembled WGS sequence"/>
</dbReference>
<feature type="transmembrane region" description="Helical" evidence="2">
    <location>
        <begin position="108"/>
        <end position="126"/>
    </location>
</feature>
<evidence type="ECO:0000256" key="1">
    <source>
        <dbReference type="SAM" id="MobiDB-lite"/>
    </source>
</evidence>
<dbReference type="Pfam" id="PF06772">
    <property type="entry name" value="LtrA"/>
    <property type="match status" value="1"/>
</dbReference>
<dbReference type="EMBL" id="JADPUN010000344">
    <property type="protein sequence ID" value="MBF9134438.1"/>
    <property type="molecule type" value="Genomic_DNA"/>
</dbReference>
<proteinExistence type="predicted"/>
<feature type="non-terminal residue" evidence="3">
    <location>
        <position position="425"/>
    </location>
</feature>
<dbReference type="RefSeq" id="WP_196205921.1">
    <property type="nucleotide sequence ID" value="NZ_JADPUN010000344.1"/>
</dbReference>
<dbReference type="PANTHER" id="PTHR36840">
    <property type="entry name" value="BLL5714 PROTEIN"/>
    <property type="match status" value="1"/>
</dbReference>
<sequence length="425" mass="46827">MAGQRPARLLRQREHSRQASFLELFFDLAFIVTLMTMSTRLARNLDWLNVGETAILFAAVWWVWIATAWSTDWYNPNEPIIRVLVVGVMFLGLLMAAAVPRAFGEHGIFFAGTYATIHLGRAALLLPALRGHPVQRRTILVAVWFGLSAIPWIAGALVSGPARLTLWSLAVGLDYLSAALGWPVPRLGRLPPAQLRVVGEHLSERYQQIFIVALGEIFLVIGMAYTREQFGPLQTVMFAVTFVNALLMLWMYFVPASSRLGGAIEQNQPRGAVLAAYCHAIMIAGTILTAVGAEVMITHPLGETRAAWSAVIIGGTGLFLAGRILMGALLFGRYTWRSFTGLLVLLGSSPGLIRLPPLPVGIITTFLLLVVVLAYTYRPEARQARAERIRAAGRRAAERPVEEREVTARQAEEGRAAERPVEERE</sequence>
<comment type="caution">
    <text evidence="3">The sequence shown here is derived from an EMBL/GenBank/DDBJ whole genome shotgun (WGS) entry which is preliminary data.</text>
</comment>
<protein>
    <submittedName>
        <fullName evidence="3">Low temperature requirement protein A</fullName>
    </submittedName>
</protein>
<name>A0ABS0H8C7_9ACTN</name>
<feature type="transmembrane region" description="Helical" evidence="2">
    <location>
        <begin position="54"/>
        <end position="71"/>
    </location>
</feature>
<feature type="transmembrane region" description="Helical" evidence="2">
    <location>
        <begin position="359"/>
        <end position="377"/>
    </location>
</feature>
<feature type="transmembrane region" description="Helical" evidence="2">
    <location>
        <begin position="164"/>
        <end position="185"/>
    </location>
</feature>
<gene>
    <name evidence="3" type="ORF">I0C86_36745</name>
</gene>
<keyword evidence="2" id="KW-0472">Membrane</keyword>